<evidence type="ECO:0000313" key="15">
    <source>
        <dbReference type="EMBL" id="VDP07992.1"/>
    </source>
</evidence>
<comment type="similarity">
    <text evidence="2">Belongs to the semaphorin family.</text>
</comment>
<keyword evidence="9" id="KW-1015">Disulfide bond</keyword>
<dbReference type="GO" id="GO:0007411">
    <property type="term" value="P:axon guidance"/>
    <property type="evidence" value="ECO:0007669"/>
    <property type="project" value="TreeGrafter"/>
</dbReference>
<keyword evidence="3" id="KW-0217">Developmental protein</keyword>
<dbReference type="Gene3D" id="2.130.10.10">
    <property type="entry name" value="YVTN repeat-like/Quinoprotein amine dehydrogenase"/>
    <property type="match status" value="1"/>
</dbReference>
<comment type="subcellular location">
    <subcellularLocation>
        <location evidence="1">Membrane</location>
    </subcellularLocation>
</comment>
<dbReference type="InterPro" id="IPR001627">
    <property type="entry name" value="Semap_dom"/>
</dbReference>
<sequence length="601" mass="67219">MLGWIQCSQDVGKLYTEYEECNNYITVFFKMTDEKVLVCGTNAFKPRCRQYLISKHGDYQMIREFPGDALSPFDPRYAVVTYYSPDTDAVYAATVADISGSEPLIYRKPLSGSTAELRTQRSDLKCLNEPTFVSAVDYGDAVYFWFRETAVEYHNCGKALYSRVARVCKQDQGDYRSGSDTWTSYIKARLNCSLPGDIPFYFNELQATTDLIASSRDGIRSSLVYAVLSTPESSIRASAVCAFRIEDVQTIFDTGAFRVQPNPESMWMKVFRSDLPSPKLGNCSVNSKSLSDEVINFIRQHNLLDESIPNYFEQPLVVDTALSYRLTQIAVDGGVKAVNGQRYDVIFVGTDEGRVMKFVNVAQGSHVNTVLIDDVRVFHDHMPIQSLLVNRQDFSRRQEVVTDNSLIVISRNEVRSVPLHHCTNHTSCASCVKLQDPYCAWDVSISLCVGHTDGFWADHGNYVQDLMSGRSSFCSESDDDDMPGSQIAIIESPSIYSAECMTIAIIITLAIASAVAFLLGYRFARWKINLDEVPSYDSPLRKNLRTCVDHSDAYTTALPSKRLDNNVNTVVSIGGPKLQKSLLNLNNGTLPKGFKAKTAYL</sequence>
<dbReference type="SUPFAM" id="SSF101912">
    <property type="entry name" value="Sema domain"/>
    <property type="match status" value="1"/>
</dbReference>
<evidence type="ECO:0000256" key="8">
    <source>
        <dbReference type="ARBA" id="ARBA00023136"/>
    </source>
</evidence>
<keyword evidence="4 13" id="KW-0812">Transmembrane</keyword>
<reference evidence="17" key="1">
    <citation type="submission" date="2016-06" db="UniProtKB">
        <authorList>
            <consortium name="WormBaseParasite"/>
        </authorList>
    </citation>
    <scope>IDENTIFICATION</scope>
</reference>
<keyword evidence="5" id="KW-0221">Differentiation</keyword>
<dbReference type="GO" id="GO:0071526">
    <property type="term" value="P:semaphorin-plexin signaling pathway"/>
    <property type="evidence" value="ECO:0007669"/>
    <property type="project" value="TreeGrafter"/>
</dbReference>
<proteinExistence type="inferred from homology"/>
<dbReference type="OrthoDB" id="9988752at2759"/>
<evidence type="ECO:0000256" key="1">
    <source>
        <dbReference type="ARBA" id="ARBA00004370"/>
    </source>
</evidence>
<dbReference type="SMART" id="SM00630">
    <property type="entry name" value="Sema"/>
    <property type="match status" value="1"/>
</dbReference>
<dbReference type="InterPro" id="IPR036352">
    <property type="entry name" value="Semap_dom_sf"/>
</dbReference>
<dbReference type="EMBL" id="UZAM01009169">
    <property type="protein sequence ID" value="VDP07992.1"/>
    <property type="molecule type" value="Genomic_DNA"/>
</dbReference>
<dbReference type="GO" id="GO:0045499">
    <property type="term" value="F:chemorepellent activity"/>
    <property type="evidence" value="ECO:0007669"/>
    <property type="project" value="TreeGrafter"/>
</dbReference>
<evidence type="ECO:0000256" key="10">
    <source>
        <dbReference type="ARBA" id="ARBA00023180"/>
    </source>
</evidence>
<keyword evidence="8 13" id="KW-0472">Membrane</keyword>
<dbReference type="GO" id="GO:0030335">
    <property type="term" value="P:positive regulation of cell migration"/>
    <property type="evidence" value="ECO:0007669"/>
    <property type="project" value="TreeGrafter"/>
</dbReference>
<evidence type="ECO:0000259" key="14">
    <source>
        <dbReference type="PROSITE" id="PS51004"/>
    </source>
</evidence>
<dbReference type="PANTHER" id="PTHR11036:SF127">
    <property type="entry name" value="SEMAPHORIN-1A"/>
    <property type="match status" value="1"/>
</dbReference>
<protein>
    <recommendedName>
        <fullName evidence="11">Semaphorin-1A</fullName>
    </recommendedName>
</protein>
<name>A0A183IPY6_9BILA</name>
<dbReference type="SUPFAM" id="SSF103575">
    <property type="entry name" value="Plexin repeat"/>
    <property type="match status" value="1"/>
</dbReference>
<dbReference type="Pfam" id="PF01437">
    <property type="entry name" value="PSI"/>
    <property type="match status" value="1"/>
</dbReference>
<dbReference type="AlphaFoldDB" id="A0A183IPY6"/>
<keyword evidence="16" id="KW-1185">Reference proteome</keyword>
<keyword evidence="7 13" id="KW-1133">Transmembrane helix</keyword>
<evidence type="ECO:0000256" key="9">
    <source>
        <dbReference type="ARBA" id="ARBA00023157"/>
    </source>
</evidence>
<dbReference type="WBParaSite" id="SBAD_0000590801-mRNA-1">
    <property type="protein sequence ID" value="SBAD_0000590801-mRNA-1"/>
    <property type="gene ID" value="SBAD_0000590801"/>
</dbReference>
<dbReference type="Pfam" id="PF01403">
    <property type="entry name" value="Sema"/>
    <property type="match status" value="1"/>
</dbReference>
<dbReference type="GO" id="GO:0005886">
    <property type="term" value="C:plasma membrane"/>
    <property type="evidence" value="ECO:0007669"/>
    <property type="project" value="TreeGrafter"/>
</dbReference>
<organism evidence="17">
    <name type="scientific">Soboliphyme baturini</name>
    <dbReference type="NCBI Taxonomy" id="241478"/>
    <lineage>
        <taxon>Eukaryota</taxon>
        <taxon>Metazoa</taxon>
        <taxon>Ecdysozoa</taxon>
        <taxon>Nematoda</taxon>
        <taxon>Enoplea</taxon>
        <taxon>Dorylaimia</taxon>
        <taxon>Dioctophymatida</taxon>
        <taxon>Dioctophymatoidea</taxon>
        <taxon>Soboliphymatidae</taxon>
        <taxon>Soboliphyme</taxon>
    </lineage>
</organism>
<evidence type="ECO:0000256" key="7">
    <source>
        <dbReference type="ARBA" id="ARBA00022989"/>
    </source>
</evidence>
<dbReference type="Gene3D" id="3.30.1680.10">
    <property type="entry name" value="ligand-binding face of the semaphorins, domain 2"/>
    <property type="match status" value="1"/>
</dbReference>
<evidence type="ECO:0000256" key="12">
    <source>
        <dbReference type="PROSITE-ProRule" id="PRU00352"/>
    </source>
</evidence>
<evidence type="ECO:0000313" key="17">
    <source>
        <dbReference type="WBParaSite" id="SBAD_0000590801-mRNA-1"/>
    </source>
</evidence>
<feature type="domain" description="Sema" evidence="14">
    <location>
        <begin position="1"/>
        <end position="419"/>
    </location>
</feature>
<evidence type="ECO:0000256" key="6">
    <source>
        <dbReference type="ARBA" id="ARBA00022902"/>
    </source>
</evidence>
<evidence type="ECO:0000313" key="16">
    <source>
        <dbReference type="Proteomes" id="UP000270296"/>
    </source>
</evidence>
<dbReference type="InterPro" id="IPR016201">
    <property type="entry name" value="PSI"/>
</dbReference>
<dbReference type="InterPro" id="IPR015943">
    <property type="entry name" value="WD40/YVTN_repeat-like_dom_sf"/>
</dbReference>
<evidence type="ECO:0000256" key="13">
    <source>
        <dbReference type="SAM" id="Phobius"/>
    </source>
</evidence>
<dbReference type="Proteomes" id="UP000270296">
    <property type="component" value="Unassembled WGS sequence"/>
</dbReference>
<evidence type="ECO:0000256" key="2">
    <source>
        <dbReference type="ARBA" id="ARBA00009492"/>
    </source>
</evidence>
<dbReference type="InterPro" id="IPR027231">
    <property type="entry name" value="Semaphorin"/>
</dbReference>
<dbReference type="InterPro" id="IPR002165">
    <property type="entry name" value="Plexin_repeat"/>
</dbReference>
<evidence type="ECO:0000256" key="4">
    <source>
        <dbReference type="ARBA" id="ARBA00022692"/>
    </source>
</evidence>
<keyword evidence="6" id="KW-0524">Neurogenesis</keyword>
<keyword evidence="10" id="KW-0325">Glycoprotein</keyword>
<comment type="caution">
    <text evidence="12">Lacks conserved residue(s) required for the propagation of feature annotation.</text>
</comment>
<feature type="transmembrane region" description="Helical" evidence="13">
    <location>
        <begin position="501"/>
        <end position="521"/>
    </location>
</feature>
<gene>
    <name evidence="15" type="ORF">SBAD_LOCUS5683</name>
</gene>
<dbReference type="PANTHER" id="PTHR11036">
    <property type="entry name" value="SEMAPHORIN"/>
    <property type="match status" value="1"/>
</dbReference>
<dbReference type="GO" id="GO:0030215">
    <property type="term" value="F:semaphorin receptor binding"/>
    <property type="evidence" value="ECO:0007669"/>
    <property type="project" value="InterPro"/>
</dbReference>
<dbReference type="SMART" id="SM00423">
    <property type="entry name" value="PSI"/>
    <property type="match status" value="1"/>
</dbReference>
<evidence type="ECO:0000256" key="3">
    <source>
        <dbReference type="ARBA" id="ARBA00022473"/>
    </source>
</evidence>
<dbReference type="FunFam" id="3.30.1680.10:FF:000016">
    <property type="entry name" value="Putative Semaphorin-6B"/>
    <property type="match status" value="1"/>
</dbReference>
<evidence type="ECO:0000256" key="5">
    <source>
        <dbReference type="ARBA" id="ARBA00022782"/>
    </source>
</evidence>
<evidence type="ECO:0000256" key="11">
    <source>
        <dbReference type="ARBA" id="ARBA00074143"/>
    </source>
</evidence>
<dbReference type="PROSITE" id="PS51004">
    <property type="entry name" value="SEMA"/>
    <property type="match status" value="1"/>
</dbReference>
<reference evidence="15 16" key="2">
    <citation type="submission" date="2018-11" db="EMBL/GenBank/DDBJ databases">
        <authorList>
            <consortium name="Pathogen Informatics"/>
        </authorList>
    </citation>
    <scope>NUCLEOTIDE SEQUENCE [LARGE SCALE GENOMIC DNA]</scope>
</reference>
<accession>A0A183IPY6</accession>